<dbReference type="Proteomes" id="UP000182841">
    <property type="component" value="Unassembled WGS sequence"/>
</dbReference>
<accession>A0A1H9NR80</accession>
<dbReference type="PROSITE" id="PS50977">
    <property type="entry name" value="HTH_TETR_2"/>
    <property type="match status" value="1"/>
</dbReference>
<evidence type="ECO:0000256" key="1">
    <source>
        <dbReference type="ARBA" id="ARBA00023015"/>
    </source>
</evidence>
<dbReference type="Gene3D" id="1.10.357.10">
    <property type="entry name" value="Tetracycline Repressor, domain 2"/>
    <property type="match status" value="1"/>
</dbReference>
<dbReference type="InterPro" id="IPR009057">
    <property type="entry name" value="Homeodomain-like_sf"/>
</dbReference>
<evidence type="ECO:0000313" key="7">
    <source>
        <dbReference type="Proteomes" id="UP000182841"/>
    </source>
</evidence>
<protein>
    <submittedName>
        <fullName evidence="6">DNA-binding transcriptional regulator, AcrR family</fullName>
    </submittedName>
</protein>
<dbReference type="GO" id="GO:0003700">
    <property type="term" value="F:DNA-binding transcription factor activity"/>
    <property type="evidence" value="ECO:0007669"/>
    <property type="project" value="TreeGrafter"/>
</dbReference>
<evidence type="ECO:0000256" key="4">
    <source>
        <dbReference type="PROSITE-ProRule" id="PRU00335"/>
    </source>
</evidence>
<dbReference type="OrthoDB" id="9796019at2"/>
<dbReference type="RefSeq" id="WP_074998489.1">
    <property type="nucleotide sequence ID" value="NZ_FOGO01000001.1"/>
</dbReference>
<keyword evidence="2 4" id="KW-0238">DNA-binding</keyword>
<keyword evidence="7" id="KW-1185">Reference proteome</keyword>
<evidence type="ECO:0000259" key="5">
    <source>
        <dbReference type="PROSITE" id="PS50977"/>
    </source>
</evidence>
<dbReference type="InterPro" id="IPR050109">
    <property type="entry name" value="HTH-type_TetR-like_transc_reg"/>
</dbReference>
<dbReference type="Pfam" id="PF16859">
    <property type="entry name" value="TetR_C_11"/>
    <property type="match status" value="1"/>
</dbReference>
<keyword evidence="3" id="KW-0804">Transcription</keyword>
<dbReference type="Pfam" id="PF00440">
    <property type="entry name" value="TetR_N"/>
    <property type="match status" value="1"/>
</dbReference>
<organism evidence="6 7">
    <name type="scientific">Streptomyces qinglanensis</name>
    <dbReference type="NCBI Taxonomy" id="943816"/>
    <lineage>
        <taxon>Bacteria</taxon>
        <taxon>Bacillati</taxon>
        <taxon>Actinomycetota</taxon>
        <taxon>Actinomycetes</taxon>
        <taxon>Kitasatosporales</taxon>
        <taxon>Streptomycetaceae</taxon>
        <taxon>Streptomyces</taxon>
    </lineage>
</organism>
<dbReference type="AlphaFoldDB" id="A0A1H9NR80"/>
<dbReference type="InterPro" id="IPR011075">
    <property type="entry name" value="TetR_C"/>
</dbReference>
<gene>
    <name evidence="6" type="ORF">SAMN05421870_101597</name>
</gene>
<evidence type="ECO:0000256" key="2">
    <source>
        <dbReference type="ARBA" id="ARBA00023125"/>
    </source>
</evidence>
<dbReference type="Gene3D" id="1.10.10.60">
    <property type="entry name" value="Homeodomain-like"/>
    <property type="match status" value="1"/>
</dbReference>
<dbReference type="EMBL" id="FOGO01000001">
    <property type="protein sequence ID" value="SER38412.1"/>
    <property type="molecule type" value="Genomic_DNA"/>
</dbReference>
<name>A0A1H9NR80_9ACTN</name>
<evidence type="ECO:0000313" key="6">
    <source>
        <dbReference type="EMBL" id="SER38412.1"/>
    </source>
</evidence>
<reference evidence="7" key="1">
    <citation type="submission" date="2016-10" db="EMBL/GenBank/DDBJ databases">
        <authorList>
            <person name="Varghese N."/>
            <person name="Submissions S."/>
        </authorList>
    </citation>
    <scope>NUCLEOTIDE SEQUENCE [LARGE SCALE GENOMIC DNA]</scope>
    <source>
        <strain evidence="7">CGMCC 4.6825</strain>
    </source>
</reference>
<dbReference type="SUPFAM" id="SSF48498">
    <property type="entry name" value="Tetracyclin repressor-like, C-terminal domain"/>
    <property type="match status" value="1"/>
</dbReference>
<sequence length="205" mass="22201">MPSATPKNPDVSRRSAHSRTAILRASVELVGEVGYPRLTIEAIAARAGVGKQTIYRWWPSKAAVLLEAFTDLVHSEEHGSGLPDTGDLEADLKAVLRATADEFSDAGFEAPYRALAVASAADPELAEQFAVRLREPGRKLYAERLRAAQRAGQIDPAVDPDLAVELLLGPFQQRWLNRTGPLTHAFTDGLVELVLRALTPRSAAD</sequence>
<keyword evidence="1" id="KW-0805">Transcription regulation</keyword>
<dbReference type="STRING" id="943816.AN217_09005"/>
<dbReference type="InterPro" id="IPR036271">
    <property type="entry name" value="Tet_transcr_reg_TetR-rel_C_sf"/>
</dbReference>
<dbReference type="InterPro" id="IPR001647">
    <property type="entry name" value="HTH_TetR"/>
</dbReference>
<feature type="DNA-binding region" description="H-T-H motif" evidence="4">
    <location>
        <begin position="39"/>
        <end position="58"/>
    </location>
</feature>
<dbReference type="GO" id="GO:0000976">
    <property type="term" value="F:transcription cis-regulatory region binding"/>
    <property type="evidence" value="ECO:0007669"/>
    <property type="project" value="TreeGrafter"/>
</dbReference>
<proteinExistence type="predicted"/>
<feature type="domain" description="HTH tetR-type" evidence="5">
    <location>
        <begin position="16"/>
        <end position="76"/>
    </location>
</feature>
<dbReference type="PANTHER" id="PTHR30055:SF148">
    <property type="entry name" value="TETR-FAMILY TRANSCRIPTIONAL REGULATOR"/>
    <property type="match status" value="1"/>
</dbReference>
<dbReference type="PANTHER" id="PTHR30055">
    <property type="entry name" value="HTH-TYPE TRANSCRIPTIONAL REGULATOR RUTR"/>
    <property type="match status" value="1"/>
</dbReference>
<dbReference type="PRINTS" id="PR00455">
    <property type="entry name" value="HTHTETR"/>
</dbReference>
<dbReference type="SUPFAM" id="SSF46689">
    <property type="entry name" value="Homeodomain-like"/>
    <property type="match status" value="1"/>
</dbReference>
<evidence type="ECO:0000256" key="3">
    <source>
        <dbReference type="ARBA" id="ARBA00023163"/>
    </source>
</evidence>